<dbReference type="Pfam" id="PF03936">
    <property type="entry name" value="Terpene_synth_C"/>
    <property type="match status" value="1"/>
</dbReference>
<dbReference type="PANTHER" id="PTHR31225:SF218">
    <property type="entry name" value="GERANIOL SYNTHASE, CHLOROPLASTIC-LIKE"/>
    <property type="match status" value="1"/>
</dbReference>
<dbReference type="Proteomes" id="UP000187203">
    <property type="component" value="Unassembled WGS sequence"/>
</dbReference>
<dbReference type="AlphaFoldDB" id="A0A1R3KY97"/>
<evidence type="ECO:0000259" key="2">
    <source>
        <dbReference type="Pfam" id="PF03936"/>
    </source>
</evidence>
<organism evidence="3 4">
    <name type="scientific">Corchorus olitorius</name>
    <dbReference type="NCBI Taxonomy" id="93759"/>
    <lineage>
        <taxon>Eukaryota</taxon>
        <taxon>Viridiplantae</taxon>
        <taxon>Streptophyta</taxon>
        <taxon>Embryophyta</taxon>
        <taxon>Tracheophyta</taxon>
        <taxon>Spermatophyta</taxon>
        <taxon>Magnoliopsida</taxon>
        <taxon>eudicotyledons</taxon>
        <taxon>Gunneridae</taxon>
        <taxon>Pentapetalae</taxon>
        <taxon>rosids</taxon>
        <taxon>malvids</taxon>
        <taxon>Malvales</taxon>
        <taxon>Malvaceae</taxon>
        <taxon>Grewioideae</taxon>
        <taxon>Apeibeae</taxon>
        <taxon>Corchorus</taxon>
    </lineage>
</organism>
<feature type="domain" description="Terpene synthase metal-binding" evidence="2">
    <location>
        <begin position="28"/>
        <end position="202"/>
    </location>
</feature>
<dbReference type="GO" id="GO:0010333">
    <property type="term" value="F:terpene synthase activity"/>
    <property type="evidence" value="ECO:0007669"/>
    <property type="project" value="InterPro"/>
</dbReference>
<dbReference type="GO" id="GO:0000287">
    <property type="term" value="F:magnesium ion binding"/>
    <property type="evidence" value="ECO:0007669"/>
    <property type="project" value="InterPro"/>
</dbReference>
<gene>
    <name evidence="3" type="ORF">COLO4_03493</name>
</gene>
<dbReference type="Gene3D" id="1.10.600.10">
    <property type="entry name" value="Farnesyl Diphosphate Synthase"/>
    <property type="match status" value="1"/>
</dbReference>
<dbReference type="GO" id="GO:0016114">
    <property type="term" value="P:terpenoid biosynthetic process"/>
    <property type="evidence" value="ECO:0007669"/>
    <property type="project" value="InterPro"/>
</dbReference>
<sequence length="258" mass="30099">MNLVLLEFATLNYNLLQSVYLKEVQELVSWDLKAAEELPEYMKVLYSAIYDHVNEMVHDALQDTGIDILPYIKEKWACFVKAYLREARWFYSGYKPTADEYLDNAWISIGIPISIVYDIFGVLGNSINENYLSEFIQNWSHSELVYLPSYISRLLDDLKTAQVEMERGESMNLIYYYMIEKGVSEEETRDYVKSLIRNLWKKLNKSVAENSIRAPGIVEVALATTRCANRIYHYGDWFGIQSKENQDCVKSFLEPIPM</sequence>
<keyword evidence="1" id="KW-0479">Metal-binding</keyword>
<dbReference type="InterPro" id="IPR005630">
    <property type="entry name" value="Terpene_synthase_metal-bd"/>
</dbReference>
<dbReference type="EMBL" id="AWUE01009934">
    <property type="protein sequence ID" value="OMP12050.1"/>
    <property type="molecule type" value="Genomic_DNA"/>
</dbReference>
<proteinExistence type="predicted"/>
<dbReference type="SUPFAM" id="SSF48576">
    <property type="entry name" value="Terpenoid synthases"/>
    <property type="match status" value="1"/>
</dbReference>
<accession>A0A1R3KY97</accession>
<name>A0A1R3KY97_9ROSI</name>
<keyword evidence="4" id="KW-1185">Reference proteome</keyword>
<reference evidence="4" key="1">
    <citation type="submission" date="2013-09" db="EMBL/GenBank/DDBJ databases">
        <title>Corchorus olitorius genome sequencing.</title>
        <authorList>
            <person name="Alam M."/>
            <person name="Haque M.S."/>
            <person name="Islam M.S."/>
            <person name="Emdad E.M."/>
            <person name="Islam M.M."/>
            <person name="Ahmed B."/>
            <person name="Halim A."/>
            <person name="Hossen Q.M.M."/>
            <person name="Hossain M.Z."/>
            <person name="Ahmed R."/>
            <person name="Khan M.M."/>
            <person name="Islam R."/>
            <person name="Rashid M.M."/>
            <person name="Khan S.A."/>
            <person name="Rahman M.S."/>
            <person name="Alam M."/>
            <person name="Yahiya A.S."/>
            <person name="Khan M.S."/>
            <person name="Azam M.S."/>
            <person name="Haque T."/>
            <person name="Lashkar M.Z.H."/>
            <person name="Akhand A.I."/>
            <person name="Morshed G."/>
            <person name="Roy S."/>
            <person name="Uddin K.S."/>
            <person name="Rabeya T."/>
            <person name="Hossain A.S."/>
            <person name="Chowdhury A."/>
            <person name="Snigdha A.R."/>
            <person name="Mortoza M.S."/>
            <person name="Matin S.A."/>
            <person name="Hoque S.M.E."/>
            <person name="Islam M.K."/>
            <person name="Roy D.K."/>
            <person name="Haider R."/>
            <person name="Moosa M.M."/>
            <person name="Elias S.M."/>
            <person name="Hasan A.M."/>
            <person name="Jahan S."/>
            <person name="Shafiuddin M."/>
            <person name="Mahmood N."/>
            <person name="Shommy N.S."/>
        </authorList>
    </citation>
    <scope>NUCLEOTIDE SEQUENCE [LARGE SCALE GENOMIC DNA]</scope>
    <source>
        <strain evidence="4">cv. O-4</strain>
    </source>
</reference>
<protein>
    <recommendedName>
        <fullName evidence="2">Terpene synthase metal-binding domain-containing protein</fullName>
    </recommendedName>
</protein>
<comment type="caution">
    <text evidence="3">The sequence shown here is derived from an EMBL/GenBank/DDBJ whole genome shotgun (WGS) entry which is preliminary data.</text>
</comment>
<dbReference type="InterPro" id="IPR008949">
    <property type="entry name" value="Isoprenoid_synthase_dom_sf"/>
</dbReference>
<dbReference type="InterPro" id="IPR050148">
    <property type="entry name" value="Terpene_synthase-like"/>
</dbReference>
<dbReference type="OrthoDB" id="1936865at2759"/>
<evidence type="ECO:0000256" key="1">
    <source>
        <dbReference type="ARBA" id="ARBA00022723"/>
    </source>
</evidence>
<evidence type="ECO:0000313" key="3">
    <source>
        <dbReference type="EMBL" id="OMP12050.1"/>
    </source>
</evidence>
<evidence type="ECO:0000313" key="4">
    <source>
        <dbReference type="Proteomes" id="UP000187203"/>
    </source>
</evidence>
<dbReference type="PANTHER" id="PTHR31225">
    <property type="entry name" value="OS04G0344100 PROTEIN-RELATED"/>
    <property type="match status" value="1"/>
</dbReference>
<dbReference type="STRING" id="93759.A0A1R3KY97"/>